<evidence type="ECO:0000313" key="3">
    <source>
        <dbReference type="Proteomes" id="UP000093748"/>
    </source>
</evidence>
<dbReference type="AlphaFoldDB" id="A0A1A5IQ68"/>
<dbReference type="SUPFAM" id="SSF52540">
    <property type="entry name" value="P-loop containing nucleoside triphosphate hydrolases"/>
    <property type="match status" value="1"/>
</dbReference>
<evidence type="ECO:0000313" key="2">
    <source>
        <dbReference type="EMBL" id="OBP83261.1"/>
    </source>
</evidence>
<protein>
    <submittedName>
        <fullName evidence="2">Stf0 sulfotransferase</fullName>
    </submittedName>
</protein>
<dbReference type="PIRSF" id="PIRSF021497">
    <property type="entry name" value="Sulphotransferase_Stf0"/>
    <property type="match status" value="1"/>
</dbReference>
<dbReference type="Proteomes" id="UP000093748">
    <property type="component" value="Unassembled WGS sequence"/>
</dbReference>
<feature type="domain" description="Sulphotransferase Stf0" evidence="1">
    <location>
        <begin position="11"/>
        <end position="253"/>
    </location>
</feature>
<proteinExistence type="predicted"/>
<dbReference type="RefSeq" id="WP_032932022.1">
    <property type="nucleotide sequence ID" value="NZ_LZTH01000001.1"/>
</dbReference>
<dbReference type="InterPro" id="IPR027417">
    <property type="entry name" value="P-loop_NTPase"/>
</dbReference>
<accession>A0A1A5IQ68</accession>
<keyword evidence="2" id="KW-0808">Transferase</keyword>
<dbReference type="GeneID" id="66681614"/>
<name>A0A1A5IQ68_RHILI</name>
<dbReference type="InterPro" id="IPR024628">
    <property type="entry name" value="Sulfotransferase_Stf0_dom"/>
</dbReference>
<gene>
    <name evidence="2" type="ORF">BAE39_07130</name>
</gene>
<dbReference type="InterPro" id="IPR015124">
    <property type="entry name" value="Stf0"/>
</dbReference>
<evidence type="ECO:0000259" key="1">
    <source>
        <dbReference type="Pfam" id="PF09037"/>
    </source>
</evidence>
<dbReference type="EMBL" id="LZTJ01000001">
    <property type="protein sequence ID" value="OBP83261.1"/>
    <property type="molecule type" value="Genomic_DNA"/>
</dbReference>
<dbReference type="Pfam" id="PF09037">
    <property type="entry name" value="Sulphotransf"/>
    <property type="match status" value="1"/>
</dbReference>
<dbReference type="Gene3D" id="3.40.50.300">
    <property type="entry name" value="P-loop containing nucleotide triphosphate hydrolases"/>
    <property type="match status" value="1"/>
</dbReference>
<organism evidence="2 3">
    <name type="scientific">Rhizobium loti</name>
    <name type="common">Mesorhizobium loti</name>
    <dbReference type="NCBI Taxonomy" id="381"/>
    <lineage>
        <taxon>Bacteria</taxon>
        <taxon>Pseudomonadati</taxon>
        <taxon>Pseudomonadota</taxon>
        <taxon>Alphaproteobacteria</taxon>
        <taxon>Hyphomicrobiales</taxon>
        <taxon>Phyllobacteriaceae</taxon>
        <taxon>Mesorhizobium</taxon>
    </lineage>
</organism>
<dbReference type="GO" id="GO:0016740">
    <property type="term" value="F:transferase activity"/>
    <property type="evidence" value="ECO:0007669"/>
    <property type="project" value="UniProtKB-KW"/>
</dbReference>
<sequence length="257" mass="28466">MNYKGSGMFDAYIICGTPRTGSTLLCKLLASTGTSGDPHSFYRRQDLSEWAEEWKLPRRNTMGELEFDVAYLKAAIVAGKGDTGIFGLRLMRENLDELSAILDRILPGLASDAARFERAFGRILYIHLSRENKLAQAISLIKAQQTGLWHIAPDGTEIERVAPAQEPHYDFERIKGELAKLEAYDAAWNIWFAAQGLTPLRIGYERLSAGPAAALLAICEALGVQQPNAKDIRPGVAKLADETSLDWMRRYHLDAAG</sequence>
<reference evidence="3" key="1">
    <citation type="submission" date="2016-06" db="EMBL/GenBank/DDBJ databases">
        <title>NZP2037 Pacbio-Illumina hybrid assembly.</title>
        <authorList>
            <person name="Ramsay J.P."/>
        </authorList>
    </citation>
    <scope>NUCLEOTIDE SEQUENCE [LARGE SCALE GENOMIC DNA]</scope>
    <source>
        <strain evidence="3">R7ANS::ICEMlSym2042</strain>
    </source>
</reference>
<dbReference type="OrthoDB" id="5562925at2"/>
<comment type="caution">
    <text evidence="2">The sequence shown here is derived from an EMBL/GenBank/DDBJ whole genome shotgun (WGS) entry which is preliminary data.</text>
</comment>